<dbReference type="EMBL" id="JBHSSN010000004">
    <property type="protein sequence ID" value="MFC6322501.1"/>
    <property type="molecule type" value="Genomic_DNA"/>
</dbReference>
<feature type="transmembrane region" description="Helical" evidence="1">
    <location>
        <begin position="137"/>
        <end position="156"/>
    </location>
</feature>
<dbReference type="InterPro" id="IPR032816">
    <property type="entry name" value="VTT_dom"/>
</dbReference>
<feature type="domain" description="VTT" evidence="2">
    <location>
        <begin position="74"/>
        <end position="187"/>
    </location>
</feature>
<name>A0ABW1US06_9LACO</name>
<dbReference type="RefSeq" id="WP_125593871.1">
    <property type="nucleotide sequence ID" value="NZ_JBHSSN010000004.1"/>
</dbReference>
<evidence type="ECO:0000313" key="4">
    <source>
        <dbReference type="Proteomes" id="UP001596186"/>
    </source>
</evidence>
<evidence type="ECO:0000313" key="3">
    <source>
        <dbReference type="EMBL" id="MFC6322501.1"/>
    </source>
</evidence>
<feature type="transmembrane region" description="Helical" evidence="1">
    <location>
        <begin position="196"/>
        <end position="214"/>
    </location>
</feature>
<dbReference type="Proteomes" id="UP001596186">
    <property type="component" value="Unassembled WGS sequence"/>
</dbReference>
<comment type="caution">
    <text evidence="3">The sequence shown here is derived from an EMBL/GenBank/DDBJ whole genome shotgun (WGS) entry which is preliminary data.</text>
</comment>
<accession>A0ABW1US06</accession>
<dbReference type="Pfam" id="PF09335">
    <property type="entry name" value="VTT_dom"/>
    <property type="match status" value="1"/>
</dbReference>
<feature type="transmembrane region" description="Helical" evidence="1">
    <location>
        <begin position="7"/>
        <end position="25"/>
    </location>
</feature>
<keyword evidence="1" id="KW-0812">Transmembrane</keyword>
<keyword evidence="4" id="KW-1185">Reference proteome</keyword>
<reference evidence="4" key="1">
    <citation type="journal article" date="2019" name="Int. J. Syst. Evol. Microbiol.">
        <title>The Global Catalogue of Microorganisms (GCM) 10K type strain sequencing project: providing services to taxonomists for standard genome sequencing and annotation.</title>
        <authorList>
            <consortium name="The Broad Institute Genomics Platform"/>
            <consortium name="The Broad Institute Genome Sequencing Center for Infectious Disease"/>
            <person name="Wu L."/>
            <person name="Ma J."/>
        </authorList>
    </citation>
    <scope>NUCLEOTIDE SEQUENCE [LARGE SCALE GENOMIC DNA]</scope>
    <source>
        <strain evidence="4">CCM 8895</strain>
    </source>
</reference>
<keyword evidence="1" id="KW-1133">Transmembrane helix</keyword>
<evidence type="ECO:0000256" key="1">
    <source>
        <dbReference type="SAM" id="Phobius"/>
    </source>
</evidence>
<protein>
    <submittedName>
        <fullName evidence="3">TVP38/TMEM64 family protein</fullName>
    </submittedName>
</protein>
<gene>
    <name evidence="3" type="ORF">ACFP1F_01815</name>
</gene>
<feature type="transmembrane region" description="Helical" evidence="1">
    <location>
        <begin position="89"/>
        <end position="110"/>
    </location>
</feature>
<proteinExistence type="predicted"/>
<organism evidence="3 4">
    <name type="scientific">Companilactobacillus baiquanensis</name>
    <dbReference type="NCBI Taxonomy" id="2486005"/>
    <lineage>
        <taxon>Bacteria</taxon>
        <taxon>Bacillati</taxon>
        <taxon>Bacillota</taxon>
        <taxon>Bacilli</taxon>
        <taxon>Lactobacillales</taxon>
        <taxon>Lactobacillaceae</taxon>
        <taxon>Companilactobacillus</taxon>
    </lineage>
</organism>
<feature type="transmembrane region" description="Helical" evidence="1">
    <location>
        <begin position="168"/>
        <end position="190"/>
    </location>
</feature>
<keyword evidence="1" id="KW-0472">Membrane</keyword>
<sequence length="235" mass="26391">MKIWHKIFFITLGILILIGLCFAIWNNYREVIENFFHYALNRQSLMHLLRSQGKHNIILFIAVLAIGSAIPGMPISAVAILTGVCFGNWIGFGINIAGIFLGNLLAVYILDKFPHKVKPSRFRPLADHLKNMNHPRLGLSIGYAIPMLPTLLVNYASIEMRMSLKNRALCIIIGSLPVSFLYAFGGNALILGNIKTVIIIVILILLLISLYEIVRRDQRIIHTASYSKIKKAISR</sequence>
<feature type="transmembrane region" description="Helical" evidence="1">
    <location>
        <begin position="57"/>
        <end position="82"/>
    </location>
</feature>
<evidence type="ECO:0000259" key="2">
    <source>
        <dbReference type="Pfam" id="PF09335"/>
    </source>
</evidence>